<reference evidence="2" key="1">
    <citation type="journal article" date="2015" name="Nature">
        <title>Complex archaea that bridge the gap between prokaryotes and eukaryotes.</title>
        <authorList>
            <person name="Spang A."/>
            <person name="Saw J.H."/>
            <person name="Jorgensen S.L."/>
            <person name="Zaremba-Niedzwiedzka K."/>
            <person name="Martijn J."/>
            <person name="Lind A.E."/>
            <person name="van Eijk R."/>
            <person name="Schleper C."/>
            <person name="Guy L."/>
            <person name="Ettema T.J."/>
        </authorList>
    </citation>
    <scope>NUCLEOTIDE SEQUENCE</scope>
</reference>
<name>A0A0F9MVB3_9ZZZZ</name>
<comment type="caution">
    <text evidence="2">The sequence shown here is derived from an EMBL/GenBank/DDBJ whole genome shotgun (WGS) entry which is preliminary data.</text>
</comment>
<evidence type="ECO:0000256" key="1">
    <source>
        <dbReference type="SAM" id="MobiDB-lite"/>
    </source>
</evidence>
<accession>A0A0F9MVB3</accession>
<gene>
    <name evidence="2" type="ORF">LCGC14_1028520</name>
</gene>
<dbReference type="EMBL" id="LAZR01004158">
    <property type="protein sequence ID" value="KKN11240.1"/>
    <property type="molecule type" value="Genomic_DNA"/>
</dbReference>
<feature type="region of interest" description="Disordered" evidence="1">
    <location>
        <begin position="1"/>
        <end position="58"/>
    </location>
</feature>
<sequence length="268" mass="28230">MADESKNTGVVEQVPAAGEPSGVTPPVAGVEDQSQVPSAIKEPGDQQTPAGEPPKEIPYERFAEKVAEANASKAEVTELQQQLALVQATQQVYQQQQVQPGASADPMAQIVGEIGEFPTGEEVKTALSKVMGHVANVAAEAEFARQCPDYETLVGERNTAGQYQPAFQKAIEKNPKILGLILNAPPQMQKQLAYNFAKGVESPATPEQQVATQGIHPNAQAVINSAAIPLSPSAIGAGGTGIGKLNRMADMDDTAFAAEVDKHRQEQG</sequence>
<evidence type="ECO:0000313" key="2">
    <source>
        <dbReference type="EMBL" id="KKN11240.1"/>
    </source>
</evidence>
<dbReference type="AlphaFoldDB" id="A0A0F9MVB3"/>
<protein>
    <submittedName>
        <fullName evidence="2">Uncharacterized protein</fullName>
    </submittedName>
</protein>
<organism evidence="2">
    <name type="scientific">marine sediment metagenome</name>
    <dbReference type="NCBI Taxonomy" id="412755"/>
    <lineage>
        <taxon>unclassified sequences</taxon>
        <taxon>metagenomes</taxon>
        <taxon>ecological metagenomes</taxon>
    </lineage>
</organism>
<proteinExistence type="predicted"/>